<evidence type="ECO:0000313" key="1">
    <source>
        <dbReference type="EMBL" id="KAF3543553.1"/>
    </source>
</evidence>
<protein>
    <submittedName>
        <fullName evidence="1">Uncharacterized protein</fullName>
    </submittedName>
</protein>
<keyword evidence="2" id="KW-1185">Reference proteome</keyword>
<sequence length="79" mass="8673">MFYSIRAKDSGHALYACELTGSELRLWATFLLFLRAGFADQCSMRNVESSSPVEGYVTSRGCANYAAAHELPAHLLSDP</sequence>
<proteinExistence type="predicted"/>
<accession>A0ABQ7BWX4</accession>
<dbReference type="EMBL" id="QGKV02000832">
    <property type="protein sequence ID" value="KAF3543553.1"/>
    <property type="molecule type" value="Genomic_DNA"/>
</dbReference>
<comment type="caution">
    <text evidence="1">The sequence shown here is derived from an EMBL/GenBank/DDBJ whole genome shotgun (WGS) entry which is preliminary data.</text>
</comment>
<dbReference type="Proteomes" id="UP000266723">
    <property type="component" value="Unassembled WGS sequence"/>
</dbReference>
<gene>
    <name evidence="1" type="ORF">DY000_02005078</name>
</gene>
<evidence type="ECO:0000313" key="2">
    <source>
        <dbReference type="Proteomes" id="UP000266723"/>
    </source>
</evidence>
<name>A0ABQ7BWX4_BRACR</name>
<reference evidence="1 2" key="1">
    <citation type="journal article" date="2020" name="BMC Genomics">
        <title>Intraspecific diversification of the crop wild relative Brassica cretica Lam. using demographic model selection.</title>
        <authorList>
            <person name="Kioukis A."/>
            <person name="Michalopoulou V.A."/>
            <person name="Briers L."/>
            <person name="Pirintsos S."/>
            <person name="Studholme D.J."/>
            <person name="Pavlidis P."/>
            <person name="Sarris P.F."/>
        </authorList>
    </citation>
    <scope>NUCLEOTIDE SEQUENCE [LARGE SCALE GENOMIC DNA]</scope>
    <source>
        <strain evidence="2">cv. PFS-1207/04</strain>
    </source>
</reference>
<organism evidence="1 2">
    <name type="scientific">Brassica cretica</name>
    <name type="common">Mustard</name>
    <dbReference type="NCBI Taxonomy" id="69181"/>
    <lineage>
        <taxon>Eukaryota</taxon>
        <taxon>Viridiplantae</taxon>
        <taxon>Streptophyta</taxon>
        <taxon>Embryophyta</taxon>
        <taxon>Tracheophyta</taxon>
        <taxon>Spermatophyta</taxon>
        <taxon>Magnoliopsida</taxon>
        <taxon>eudicotyledons</taxon>
        <taxon>Gunneridae</taxon>
        <taxon>Pentapetalae</taxon>
        <taxon>rosids</taxon>
        <taxon>malvids</taxon>
        <taxon>Brassicales</taxon>
        <taxon>Brassicaceae</taxon>
        <taxon>Brassiceae</taxon>
        <taxon>Brassica</taxon>
    </lineage>
</organism>